<dbReference type="AlphaFoldDB" id="A0A317EAN8"/>
<accession>A0A317EAN8</accession>
<dbReference type="Pfam" id="PF13400">
    <property type="entry name" value="Tad"/>
    <property type="match status" value="1"/>
</dbReference>
<evidence type="ECO:0000313" key="4">
    <source>
        <dbReference type="Proteomes" id="UP000246077"/>
    </source>
</evidence>
<feature type="transmembrane region" description="Helical" evidence="1">
    <location>
        <begin position="21"/>
        <end position="48"/>
    </location>
</feature>
<organism evidence="3 4">
    <name type="scientific">Zavarzinia compransoris</name>
    <dbReference type="NCBI Taxonomy" id="1264899"/>
    <lineage>
        <taxon>Bacteria</taxon>
        <taxon>Pseudomonadati</taxon>
        <taxon>Pseudomonadota</taxon>
        <taxon>Alphaproteobacteria</taxon>
        <taxon>Rhodospirillales</taxon>
        <taxon>Zavarziniaceae</taxon>
        <taxon>Zavarzinia</taxon>
    </lineage>
</organism>
<dbReference type="EMBL" id="QGLF01000002">
    <property type="protein sequence ID" value="PWR22363.1"/>
    <property type="molecule type" value="Genomic_DNA"/>
</dbReference>
<keyword evidence="4" id="KW-1185">Reference proteome</keyword>
<dbReference type="Proteomes" id="UP000246077">
    <property type="component" value="Unassembled WGS sequence"/>
</dbReference>
<dbReference type="OrthoDB" id="7630116at2"/>
<dbReference type="RefSeq" id="WP_109921007.1">
    <property type="nucleotide sequence ID" value="NZ_QGLF01000002.1"/>
</dbReference>
<keyword evidence="1" id="KW-0472">Membrane</keyword>
<comment type="caution">
    <text evidence="3">The sequence shown here is derived from an EMBL/GenBank/DDBJ whole genome shotgun (WGS) entry which is preliminary data.</text>
</comment>
<dbReference type="InterPro" id="IPR028087">
    <property type="entry name" value="Tad_N"/>
</dbReference>
<evidence type="ECO:0000259" key="2">
    <source>
        <dbReference type="Pfam" id="PF13400"/>
    </source>
</evidence>
<keyword evidence="1" id="KW-0812">Transmembrane</keyword>
<sequence length="638" mass="65601">MQDESTRANAEVRRERGERGASAIIFAIALPLLIMMIAFVVDFGYAYYSRQRLQDSLDLAALAAVRELDGASSQRERAQAAAINVLSRNGLSADSLGSIQYGRYDRTRAVQSRFVPESLGSGDAPTAVQLKGRADSPRFFSRILARNDLNVAARSTAINSGTYATVRIGSGLAGLNEGLLNGILGLVLGSSVNLTALDYKGLLGANIDLLGLLDAYAVKVGLNVGDYNQLLGTDVSVLGVLGVAADVAQNAASGMQEAVDLGIGLGDAFPGLSKLPLAQLRDVNVKLGDLLGVALGTAEAGLAVPVNLFDLVTAGIFAASTAANETGPHALGVSLGTFLGASLDVSVVEPPQPPSGMRLITENDIRTGNNLLRTAQIRLLLQVNLEGPLGSAISGVNGLLGLLQLVGVQIQLLPGTKNLSVGINVAPAQAVVTELGCSPPNAADRYVAMNIDTGLLTAHIGQIDRAAFLSNSAPATASPLSVLSLSLLWGALPLLDVGLGVNLPVVGPTAQRDVHARESTDGDAFPDLAAVFDQPGAPADAQAFPSTVRVGTVQIISTLGANLKQALGLQLGGFLGTYVLAPLIDLVTFIVGDVLIAGILGPLLDAIVDLLLDTLGIRVGVADVAVIDLECGNAKLVP</sequence>
<evidence type="ECO:0000256" key="1">
    <source>
        <dbReference type="SAM" id="Phobius"/>
    </source>
</evidence>
<proteinExistence type="predicted"/>
<reference evidence="4" key="1">
    <citation type="submission" date="2018-05" db="EMBL/GenBank/DDBJ databases">
        <title>Zavarzinia sp. HR-AS.</title>
        <authorList>
            <person name="Lee Y."/>
            <person name="Jeon C.O."/>
        </authorList>
    </citation>
    <scope>NUCLEOTIDE SEQUENCE [LARGE SCALE GENOMIC DNA]</scope>
    <source>
        <strain evidence="4">DSM 1231</strain>
    </source>
</reference>
<gene>
    <name evidence="3" type="ORF">DKG75_10460</name>
</gene>
<feature type="domain" description="Putative Flp pilus-assembly TadG-like N-terminal" evidence="2">
    <location>
        <begin position="20"/>
        <end position="66"/>
    </location>
</feature>
<keyword evidence="1" id="KW-1133">Transmembrane helix</keyword>
<evidence type="ECO:0000313" key="3">
    <source>
        <dbReference type="EMBL" id="PWR22363.1"/>
    </source>
</evidence>
<protein>
    <recommendedName>
        <fullName evidence="2">Putative Flp pilus-assembly TadG-like N-terminal domain-containing protein</fullName>
    </recommendedName>
</protein>
<name>A0A317EAN8_9PROT</name>